<gene>
    <name evidence="2" type="ORF">SBRCBS47491_005790</name>
</gene>
<proteinExistence type="predicted"/>
<evidence type="ECO:0000256" key="1">
    <source>
        <dbReference type="SAM" id="MobiDB-lite"/>
    </source>
</evidence>
<feature type="region of interest" description="Disordered" evidence="1">
    <location>
        <begin position="124"/>
        <end position="180"/>
    </location>
</feature>
<name>A0ABP0C1U6_9PEZI</name>
<reference evidence="2 3" key="1">
    <citation type="submission" date="2024-01" db="EMBL/GenBank/DDBJ databases">
        <authorList>
            <person name="Allen C."/>
            <person name="Tagirdzhanova G."/>
        </authorList>
    </citation>
    <scope>NUCLEOTIDE SEQUENCE [LARGE SCALE GENOMIC DNA]</scope>
</reference>
<dbReference type="PANTHER" id="PTHR46014">
    <property type="entry name" value="TETRATRICOPEPTIDE REPEAT PROTEIN 1"/>
    <property type="match status" value="1"/>
</dbReference>
<dbReference type="Gene3D" id="1.25.40.10">
    <property type="entry name" value="Tetratricopeptide repeat domain"/>
    <property type="match status" value="1"/>
</dbReference>
<dbReference type="InterPro" id="IPR052769">
    <property type="entry name" value="TPR_domain_protein"/>
</dbReference>
<evidence type="ECO:0000313" key="3">
    <source>
        <dbReference type="Proteomes" id="UP001642406"/>
    </source>
</evidence>
<dbReference type="Proteomes" id="UP001642406">
    <property type="component" value="Unassembled WGS sequence"/>
</dbReference>
<feature type="compositionally biased region" description="Basic and acidic residues" evidence="1">
    <location>
        <begin position="1"/>
        <end position="22"/>
    </location>
</feature>
<evidence type="ECO:0008006" key="4">
    <source>
        <dbReference type="Google" id="ProtNLM"/>
    </source>
</evidence>
<dbReference type="SUPFAM" id="SSF48452">
    <property type="entry name" value="TPR-like"/>
    <property type="match status" value="1"/>
</dbReference>
<feature type="compositionally biased region" description="Acidic residues" evidence="1">
    <location>
        <begin position="139"/>
        <end position="154"/>
    </location>
</feature>
<keyword evidence="3" id="KW-1185">Reference proteome</keyword>
<dbReference type="InterPro" id="IPR019734">
    <property type="entry name" value="TPR_rpt"/>
</dbReference>
<accession>A0ABP0C1U6</accession>
<organism evidence="2 3">
    <name type="scientific">Sporothrix bragantina</name>
    <dbReference type="NCBI Taxonomy" id="671064"/>
    <lineage>
        <taxon>Eukaryota</taxon>
        <taxon>Fungi</taxon>
        <taxon>Dikarya</taxon>
        <taxon>Ascomycota</taxon>
        <taxon>Pezizomycotina</taxon>
        <taxon>Sordariomycetes</taxon>
        <taxon>Sordariomycetidae</taxon>
        <taxon>Ophiostomatales</taxon>
        <taxon>Ophiostomataceae</taxon>
        <taxon>Sporothrix</taxon>
    </lineage>
</organism>
<dbReference type="PANTHER" id="PTHR46014:SF1">
    <property type="entry name" value="TETRATRICOPEPTIDE REPEAT PROTEIN 1"/>
    <property type="match status" value="1"/>
</dbReference>
<protein>
    <recommendedName>
        <fullName evidence="4">Tetratricopeptide repeat protein 1</fullName>
    </recommendedName>
</protein>
<dbReference type="SMART" id="SM00028">
    <property type="entry name" value="TPR"/>
    <property type="match status" value="2"/>
</dbReference>
<sequence length="302" mass="33428">MADEKSEVTKVVDEKNEKKDGAEETQDDDEIIERFPPDQEASLLAEANKHKAEANELFKCNQIDGALTAYETALAVLPNYLYYDLALLRSNMAACHVKLGTWKEAINSATDALVALDKEVKRIEKKKENPPKESPAVSQDDEDDDDEDVEEEIISEGAAKAARLPPPPPKKKATAPFAPADPTDADILRIRSKILLRRGRARSELGGWANLSGAEEDYKALQALPKGTLPNTDLQFVNKQIKQLPVRTNKAKDEEMADMMGKLKELGNGLLRPFGISTDNFQMVKDEQTGGYSMNFRQNPGS</sequence>
<feature type="region of interest" description="Disordered" evidence="1">
    <location>
        <begin position="1"/>
        <end position="38"/>
    </location>
</feature>
<dbReference type="EMBL" id="CAWUHC010000052">
    <property type="protein sequence ID" value="CAK7225140.1"/>
    <property type="molecule type" value="Genomic_DNA"/>
</dbReference>
<evidence type="ECO:0000313" key="2">
    <source>
        <dbReference type="EMBL" id="CAK7225140.1"/>
    </source>
</evidence>
<dbReference type="InterPro" id="IPR011990">
    <property type="entry name" value="TPR-like_helical_dom_sf"/>
</dbReference>
<comment type="caution">
    <text evidence="2">The sequence shown here is derived from an EMBL/GenBank/DDBJ whole genome shotgun (WGS) entry which is preliminary data.</text>
</comment>